<name>A0ABP1R788_9HEXA</name>
<evidence type="ECO:0000259" key="6">
    <source>
        <dbReference type="Pfam" id="PF17725"/>
    </source>
</evidence>
<protein>
    <recommendedName>
        <fullName evidence="6">YAP binding domain-containing protein</fullName>
    </recommendedName>
</protein>
<dbReference type="InterPro" id="IPR041086">
    <property type="entry name" value="YBD"/>
</dbReference>
<dbReference type="Gene3D" id="2.70.50.80">
    <property type="match status" value="1"/>
</dbReference>
<gene>
    <name evidence="7" type="ORF">ODALV1_LOCUS18972</name>
</gene>
<dbReference type="Proteomes" id="UP001642540">
    <property type="component" value="Unassembled WGS sequence"/>
</dbReference>
<comment type="subcellular location">
    <subcellularLocation>
        <location evidence="1">Nucleus</location>
    </subcellularLocation>
</comment>
<dbReference type="PANTHER" id="PTHR11834">
    <property type="entry name" value="TRANSCRIPTIONAL ENHANCER FACTOR TEF RELATED"/>
    <property type="match status" value="1"/>
</dbReference>
<dbReference type="EMBL" id="CAXLJM020000062">
    <property type="protein sequence ID" value="CAL8120401.1"/>
    <property type="molecule type" value="Genomic_DNA"/>
</dbReference>
<reference evidence="7 8" key="1">
    <citation type="submission" date="2024-08" db="EMBL/GenBank/DDBJ databases">
        <authorList>
            <person name="Cucini C."/>
            <person name="Frati F."/>
        </authorList>
    </citation>
    <scope>NUCLEOTIDE SEQUENCE [LARGE SCALE GENOMIC DNA]</scope>
</reference>
<organism evidence="7 8">
    <name type="scientific">Orchesella dallaii</name>
    <dbReference type="NCBI Taxonomy" id="48710"/>
    <lineage>
        <taxon>Eukaryota</taxon>
        <taxon>Metazoa</taxon>
        <taxon>Ecdysozoa</taxon>
        <taxon>Arthropoda</taxon>
        <taxon>Hexapoda</taxon>
        <taxon>Collembola</taxon>
        <taxon>Entomobryomorpha</taxon>
        <taxon>Entomobryoidea</taxon>
        <taxon>Orchesellidae</taxon>
        <taxon>Orchesellinae</taxon>
        <taxon>Orchesella</taxon>
    </lineage>
</organism>
<evidence type="ECO:0000256" key="1">
    <source>
        <dbReference type="ARBA" id="ARBA00004123"/>
    </source>
</evidence>
<keyword evidence="4" id="KW-0804">Transcription</keyword>
<evidence type="ECO:0000256" key="3">
    <source>
        <dbReference type="ARBA" id="ARBA00023125"/>
    </source>
</evidence>
<keyword evidence="5" id="KW-0539">Nucleus</keyword>
<dbReference type="PANTHER" id="PTHR11834:SF0">
    <property type="entry name" value="PROTEIN SCALLOPED"/>
    <property type="match status" value="1"/>
</dbReference>
<keyword evidence="8" id="KW-1185">Reference proteome</keyword>
<dbReference type="InterPro" id="IPR050937">
    <property type="entry name" value="TEC1_TEAD_TF"/>
</dbReference>
<accession>A0ABP1R788</accession>
<evidence type="ECO:0000256" key="5">
    <source>
        <dbReference type="ARBA" id="ARBA00023242"/>
    </source>
</evidence>
<comment type="caution">
    <text evidence="7">The sequence shown here is derived from an EMBL/GenBank/DDBJ whole genome shotgun (WGS) entry which is preliminary data.</text>
</comment>
<keyword evidence="3" id="KW-0238">DNA-binding</keyword>
<feature type="domain" description="YAP binding" evidence="6">
    <location>
        <begin position="90"/>
        <end position="271"/>
    </location>
</feature>
<proteinExistence type="predicted"/>
<sequence>MEQHDVQALTNQMNQVLRLEETSTPTKESLSACGSTSDDNQSVNNVRLLQFTVFMEKCNPCTSASSQNANFWDKNTHVIIHLADVTAAPKSGSTFEPVEISLISDKFPEDQMGLQVLYNQASSKGSFFLVKLWADMDFGRSSNDSVSTSTPLYYLTSRFESVKNMKLTCTTRVCSFGNPIAEKVEELSGVQIQLNRYLYESIHTPLCDYLINFVEKLKTLDVKTMNGVLENFTVLQVVTNRDTNEILMCLAFLFEVSPPETQIGAACNVYQIV</sequence>
<evidence type="ECO:0000313" key="8">
    <source>
        <dbReference type="Proteomes" id="UP001642540"/>
    </source>
</evidence>
<dbReference type="Pfam" id="PF17725">
    <property type="entry name" value="YBD"/>
    <property type="match status" value="1"/>
</dbReference>
<evidence type="ECO:0000256" key="4">
    <source>
        <dbReference type="ARBA" id="ARBA00023163"/>
    </source>
</evidence>
<keyword evidence="2" id="KW-0805">Transcription regulation</keyword>
<evidence type="ECO:0000313" key="7">
    <source>
        <dbReference type="EMBL" id="CAL8120401.1"/>
    </source>
</evidence>
<evidence type="ECO:0000256" key="2">
    <source>
        <dbReference type="ARBA" id="ARBA00023015"/>
    </source>
</evidence>